<evidence type="ECO:0000313" key="3">
    <source>
        <dbReference type="Proteomes" id="UP000004067"/>
    </source>
</evidence>
<feature type="transmembrane region" description="Helical" evidence="1">
    <location>
        <begin position="33"/>
        <end position="56"/>
    </location>
</feature>
<keyword evidence="1" id="KW-0812">Transmembrane</keyword>
<evidence type="ECO:0000256" key="1">
    <source>
        <dbReference type="SAM" id="Phobius"/>
    </source>
</evidence>
<sequence>MLACKNVGRLSMSILPYSFCRDDTEKKTLRHGFLLGMMTAVVLLVPFLFVGGIILINAARSPAYAAESPPVSEDVMIPYSVVPQPENNESSVKDQVIQAVPIGEAQIAQRAVPQVSVAAQIPLPSAVGVSPVVQQATAIAEQYPLPAASPPPEAADDAAKSSVLTEGITFSDRRIAYFGGQDVPTAQTGR</sequence>
<gene>
    <name evidence="2" type="ORF">HMPREF9081_1873</name>
</gene>
<protein>
    <submittedName>
        <fullName evidence="2">Uncharacterized protein</fullName>
    </submittedName>
</protein>
<dbReference type="EMBL" id="AFHQ01000043">
    <property type="protein sequence ID" value="EGK58648.1"/>
    <property type="molecule type" value="Genomic_DNA"/>
</dbReference>
<dbReference type="HOGENOM" id="CLU_1425676_0_0_9"/>
<accession>F5RNN7</accession>
<organism evidence="2 3">
    <name type="scientific">Centipeda periodontii DSM 2778</name>
    <dbReference type="NCBI Taxonomy" id="888060"/>
    <lineage>
        <taxon>Bacteria</taxon>
        <taxon>Bacillati</taxon>
        <taxon>Bacillota</taxon>
        <taxon>Negativicutes</taxon>
        <taxon>Selenomonadales</taxon>
        <taxon>Selenomonadaceae</taxon>
        <taxon>Centipeda</taxon>
    </lineage>
</organism>
<keyword evidence="1" id="KW-1133">Transmembrane helix</keyword>
<dbReference type="STRING" id="888060.HMPREF9081_1873"/>
<dbReference type="AlphaFoldDB" id="F5RNN7"/>
<keyword evidence="3" id="KW-1185">Reference proteome</keyword>
<name>F5RNN7_9FIRM</name>
<reference evidence="2 3" key="1">
    <citation type="submission" date="2011-04" db="EMBL/GenBank/DDBJ databases">
        <authorList>
            <person name="Muzny D."/>
            <person name="Qin X."/>
            <person name="Deng J."/>
            <person name="Jiang H."/>
            <person name="Liu Y."/>
            <person name="Qu J."/>
            <person name="Song X.-Z."/>
            <person name="Zhang L."/>
            <person name="Thornton R."/>
            <person name="Coyle M."/>
            <person name="Francisco L."/>
            <person name="Jackson L."/>
            <person name="Javaid M."/>
            <person name="Korchina V."/>
            <person name="Kovar C."/>
            <person name="Mata R."/>
            <person name="Mathew T."/>
            <person name="Ngo R."/>
            <person name="Nguyen L."/>
            <person name="Nguyen N."/>
            <person name="Okwuonu G."/>
            <person name="Ongeri F."/>
            <person name="Pham C."/>
            <person name="Simmons D."/>
            <person name="Wilczek-Boney K."/>
            <person name="Hale W."/>
            <person name="Jakkamsetti A."/>
            <person name="Pham P."/>
            <person name="Ruth R."/>
            <person name="San Lucas F."/>
            <person name="Warren J."/>
            <person name="Zhang J."/>
            <person name="Zhao Z."/>
            <person name="Zhou C."/>
            <person name="Zhu D."/>
            <person name="Lee S."/>
            <person name="Bess C."/>
            <person name="Blankenburg K."/>
            <person name="Forbes L."/>
            <person name="Fu Q."/>
            <person name="Gubbala S."/>
            <person name="Hirani K."/>
            <person name="Jayaseelan J.C."/>
            <person name="Lara F."/>
            <person name="Munidasa M."/>
            <person name="Palculict T."/>
            <person name="Patil S."/>
            <person name="Pu L.-L."/>
            <person name="Saada N."/>
            <person name="Tang L."/>
            <person name="Weissenberger G."/>
            <person name="Zhu Y."/>
            <person name="Hemphill L."/>
            <person name="Shang Y."/>
            <person name="Youmans B."/>
            <person name="Ayvaz T."/>
            <person name="Ross M."/>
            <person name="Santibanez J."/>
            <person name="Aqrawi P."/>
            <person name="Gross S."/>
            <person name="Joshi V."/>
            <person name="Fowler G."/>
            <person name="Nazareth L."/>
            <person name="Reid J."/>
            <person name="Worley K."/>
            <person name="Petrosino J."/>
            <person name="Highlander S."/>
            <person name="Gibbs R."/>
        </authorList>
    </citation>
    <scope>NUCLEOTIDE SEQUENCE [LARGE SCALE GENOMIC DNA]</scope>
    <source>
        <strain evidence="2 3">DSM 2778</strain>
    </source>
</reference>
<comment type="caution">
    <text evidence="2">The sequence shown here is derived from an EMBL/GenBank/DDBJ whole genome shotgun (WGS) entry which is preliminary data.</text>
</comment>
<evidence type="ECO:0000313" key="2">
    <source>
        <dbReference type="EMBL" id="EGK58648.1"/>
    </source>
</evidence>
<proteinExistence type="predicted"/>
<dbReference type="Proteomes" id="UP000004067">
    <property type="component" value="Unassembled WGS sequence"/>
</dbReference>
<keyword evidence="1" id="KW-0472">Membrane</keyword>